<sequence>MAMCSATQRNAGLSTSGGCHEKHHASQALPLEEAEWMEWLRIE</sequence>
<protein>
    <submittedName>
        <fullName evidence="2">Uncharacterized protein</fullName>
    </submittedName>
</protein>
<evidence type="ECO:0000256" key="1">
    <source>
        <dbReference type="SAM" id="MobiDB-lite"/>
    </source>
</evidence>
<organism evidence="2">
    <name type="scientific">Oryza sativa subsp. japonica</name>
    <name type="common">Rice</name>
    <dbReference type="NCBI Taxonomy" id="39947"/>
    <lineage>
        <taxon>Eukaryota</taxon>
        <taxon>Viridiplantae</taxon>
        <taxon>Streptophyta</taxon>
        <taxon>Embryophyta</taxon>
        <taxon>Tracheophyta</taxon>
        <taxon>Spermatophyta</taxon>
        <taxon>Magnoliopsida</taxon>
        <taxon>Liliopsida</taxon>
        <taxon>Poales</taxon>
        <taxon>Poaceae</taxon>
        <taxon>BOP clade</taxon>
        <taxon>Oryzoideae</taxon>
        <taxon>Oryzeae</taxon>
        <taxon>Oryzinae</taxon>
        <taxon>Oryza</taxon>
        <taxon>Oryza sativa</taxon>
    </lineage>
</organism>
<gene>
    <name evidence="2" type="ordered locus">LOC_Os03g43944</name>
</gene>
<reference evidence="2" key="1">
    <citation type="journal article" date="2005" name="Genome Res.">
        <title>Sequence, annotation, and analysis of synteny between rice chromosome 3 and diverged grass species.</title>
        <authorList>
            <consortium name="Rice Chromosome 3 Sequencing Consortium"/>
            <person name="Buell C.R."/>
            <person name="Yuan Q."/>
            <person name="Ouyang S."/>
            <person name="Liu J."/>
            <person name="Zhu W."/>
            <person name="Wang A."/>
            <person name="Maiti R."/>
            <person name="Haas B."/>
            <person name="Wortman J."/>
            <person name="Pertea M."/>
            <person name="Jones K.M."/>
            <person name="Kim M."/>
            <person name="Overton L."/>
            <person name="Tsitrin T."/>
            <person name="Fadrosh D."/>
            <person name="Bera J."/>
            <person name="Weaver B."/>
            <person name="Jin S."/>
            <person name="Johri S."/>
            <person name="Reardon M."/>
            <person name="Webb K."/>
            <person name="Hill J."/>
            <person name="Moffat K."/>
            <person name="Tallon L."/>
            <person name="Van Aken S."/>
            <person name="Lewis M."/>
            <person name="Utterback T."/>
            <person name="Feldblyum T."/>
            <person name="Zismann V."/>
            <person name="Iobst S."/>
            <person name="Hsiao J."/>
            <person name="de Vazeille A.R."/>
            <person name="Salzberg S.L."/>
            <person name="White O."/>
            <person name="Fraser C."/>
            <person name="Yu Y."/>
            <person name="Kim H."/>
            <person name="Rambo T."/>
            <person name="Currie J."/>
            <person name="Collura K."/>
            <person name="Kernodle-Thompson S."/>
            <person name="Wei F."/>
            <person name="Kudrna K."/>
            <person name="Ammiraju J.S."/>
            <person name="Luo M."/>
            <person name="Goicoechea J.L."/>
            <person name="Wing R.A."/>
            <person name="Henry D."/>
            <person name="Oates R."/>
            <person name="Palmer M."/>
            <person name="Pries G."/>
            <person name="Saski C."/>
            <person name="Simmons J."/>
            <person name="Soderlund C."/>
            <person name="Nelson W."/>
            <person name="de la Bastide M."/>
            <person name="Spiegel L."/>
            <person name="Nascimento L."/>
            <person name="Huang E."/>
            <person name="Preston R."/>
            <person name="Zutavern T."/>
            <person name="Palmer L."/>
            <person name="O'Shaughnessy A."/>
            <person name="Dike S."/>
            <person name="McCombie W.R."/>
            <person name="Minx P."/>
            <person name="Cordum H."/>
            <person name="Wilson R."/>
            <person name="Jin W."/>
            <person name="Lee H.R."/>
            <person name="Jiang J."/>
            <person name="Jackson S."/>
        </authorList>
    </citation>
    <scope>NUCLEOTIDE SEQUENCE [LARGE SCALE GENOMIC DNA]</scope>
</reference>
<reference evidence="2" key="2">
    <citation type="submission" date="2006-06" db="EMBL/GenBank/DDBJ databases">
        <authorList>
            <person name="Buell R."/>
            <person name="Wing R.A."/>
            <person name="McCombie W.A."/>
            <person name="Ouyang S."/>
        </authorList>
    </citation>
    <scope>NUCLEOTIDE SEQUENCE</scope>
</reference>
<dbReference type="AlphaFoldDB" id="Q10G74"/>
<proteinExistence type="predicted"/>
<feature type="region of interest" description="Disordered" evidence="1">
    <location>
        <begin position="1"/>
        <end position="27"/>
    </location>
</feature>
<accession>Q10G74</accession>
<feature type="compositionally biased region" description="Polar residues" evidence="1">
    <location>
        <begin position="1"/>
        <end position="17"/>
    </location>
</feature>
<dbReference type="EMBL" id="DP000009">
    <property type="protein sequence ID" value="ABF97830.1"/>
    <property type="molecule type" value="Genomic_DNA"/>
</dbReference>
<name>Q10G74_ORYSJ</name>
<evidence type="ECO:0000313" key="2">
    <source>
        <dbReference type="EMBL" id="ABF97830.1"/>
    </source>
</evidence>